<dbReference type="PROSITE" id="PS01334">
    <property type="entry name" value="PYRASE_CYS"/>
    <property type="match status" value="1"/>
</dbReference>
<comment type="catalytic activity">
    <reaction evidence="1 9 10">
        <text>Release of an N-terminal pyroglutamyl group from a polypeptide, the second amino acid generally not being Pro.</text>
        <dbReference type="EC" id="3.4.19.3"/>
    </reaction>
</comment>
<sequence length="214" mass="23050">MKKVLVTGFDPFGGESINPATESVKQLPDELLGVQIIKREIPTVFDCSLDVLYTLLDEEQPDAVICVGQAGGRPNITVERVAINQDDARIPDNEGAQPIDRTIFEDGPAAYFSTLPIKAMVRDMKAAFVPAAVSNTAGTFVCNHVMYGALHYAATKAPKLKAGFVHIPYLPMQTVDKPTMPSMSQDEIVKGLTALIKTVISVEEDVKETGGAVC</sequence>
<gene>
    <name evidence="9 12" type="primary">pcp</name>
    <name evidence="12" type="ORF">T23_13650</name>
</gene>
<name>A0ABN6ZK31_9FIRM</name>
<dbReference type="Pfam" id="PF01470">
    <property type="entry name" value="Peptidase_C15"/>
    <property type="match status" value="1"/>
</dbReference>
<proteinExistence type="inferred from homology"/>
<comment type="subunit">
    <text evidence="9">Homotetramer.</text>
</comment>
<dbReference type="EMBL" id="AP028127">
    <property type="protein sequence ID" value="BEH91263.1"/>
    <property type="molecule type" value="Genomic_DNA"/>
</dbReference>
<dbReference type="InterPro" id="IPR033693">
    <property type="entry name" value="PGPEP1_Glu_AS"/>
</dbReference>
<evidence type="ECO:0000256" key="6">
    <source>
        <dbReference type="ARBA" id="ARBA00022670"/>
    </source>
</evidence>
<evidence type="ECO:0000256" key="5">
    <source>
        <dbReference type="ARBA" id="ARBA00022490"/>
    </source>
</evidence>
<dbReference type="SUPFAM" id="SSF53182">
    <property type="entry name" value="Pyrrolidone carboxyl peptidase (pyroglutamate aminopeptidase)"/>
    <property type="match status" value="1"/>
</dbReference>
<evidence type="ECO:0000256" key="10">
    <source>
        <dbReference type="PROSITE-ProRule" id="PRU10076"/>
    </source>
</evidence>
<evidence type="ECO:0000256" key="9">
    <source>
        <dbReference type="HAMAP-Rule" id="MF_00417"/>
    </source>
</evidence>
<keyword evidence="7 9" id="KW-0378">Hydrolase</keyword>
<evidence type="ECO:0000313" key="12">
    <source>
        <dbReference type="EMBL" id="BEH91263.1"/>
    </source>
</evidence>
<comment type="subcellular location">
    <subcellularLocation>
        <location evidence="3 9">Cytoplasm</location>
    </subcellularLocation>
</comment>
<dbReference type="RefSeq" id="WP_338507271.1">
    <property type="nucleotide sequence ID" value="NZ_AP028127.1"/>
</dbReference>
<evidence type="ECO:0000256" key="2">
    <source>
        <dbReference type="ARBA" id="ARBA00002280"/>
    </source>
</evidence>
<evidence type="ECO:0000256" key="4">
    <source>
        <dbReference type="ARBA" id="ARBA00006641"/>
    </source>
</evidence>
<keyword evidence="8 9" id="KW-0788">Thiol protease</keyword>
<evidence type="ECO:0000256" key="1">
    <source>
        <dbReference type="ARBA" id="ARBA00001770"/>
    </source>
</evidence>
<dbReference type="HAMAP" id="MF_00417">
    <property type="entry name" value="Pyrrolid_peptidase"/>
    <property type="match status" value="1"/>
</dbReference>
<feature type="active site" evidence="9">
    <location>
        <position position="166"/>
    </location>
</feature>
<dbReference type="CDD" id="cd00501">
    <property type="entry name" value="Peptidase_C15"/>
    <property type="match status" value="1"/>
</dbReference>
<dbReference type="InterPro" id="IPR033694">
    <property type="entry name" value="PGPEP1_Cys_AS"/>
</dbReference>
<accession>A0ABN6ZK31</accession>
<dbReference type="InterPro" id="IPR016125">
    <property type="entry name" value="Peptidase_C15-like"/>
</dbReference>
<dbReference type="PRINTS" id="PR00706">
    <property type="entry name" value="PYROGLUPTASE"/>
</dbReference>
<reference evidence="12" key="1">
    <citation type="journal article" date="2024" name="Int. J. Syst. Evol. Microbiol.">
        <title>Turicibacter faecis sp. nov., isolated from faeces of heart failure mouse model.</title>
        <authorList>
            <person name="Imamura Y."/>
            <person name="Motooka D."/>
            <person name="Nakajima Y."/>
            <person name="Ito S."/>
            <person name="Kitakaze M."/>
            <person name="Iida T."/>
            <person name="Nakamura S."/>
        </authorList>
    </citation>
    <scope>NUCLEOTIDE SEQUENCE</scope>
    <source>
        <strain evidence="12">TC023</strain>
    </source>
</reference>
<dbReference type="PANTHER" id="PTHR23402">
    <property type="entry name" value="PROTEASE FAMILY C15 PYROGLUTAMYL-PEPTIDASE I-RELATED"/>
    <property type="match status" value="1"/>
</dbReference>
<dbReference type="PROSITE" id="PS01333">
    <property type="entry name" value="PYRASE_GLU"/>
    <property type="match status" value="1"/>
</dbReference>
<organism evidence="12 13">
    <name type="scientific">Turicibacter faecis</name>
    <dbReference type="NCBI Taxonomy" id="2963365"/>
    <lineage>
        <taxon>Bacteria</taxon>
        <taxon>Bacillati</taxon>
        <taxon>Bacillota</taxon>
        <taxon>Erysipelotrichia</taxon>
        <taxon>Erysipelotrichales</taxon>
        <taxon>Turicibacteraceae</taxon>
        <taxon>Turicibacter</taxon>
    </lineage>
</organism>
<dbReference type="NCBIfam" id="TIGR00504">
    <property type="entry name" value="pyro_pdase"/>
    <property type="match status" value="1"/>
</dbReference>
<dbReference type="PANTHER" id="PTHR23402:SF1">
    <property type="entry name" value="PYROGLUTAMYL-PEPTIDASE I"/>
    <property type="match status" value="1"/>
</dbReference>
<feature type="active site" evidence="9 11">
    <location>
        <position position="142"/>
    </location>
</feature>
<keyword evidence="5 9" id="KW-0963">Cytoplasm</keyword>
<evidence type="ECO:0000256" key="8">
    <source>
        <dbReference type="ARBA" id="ARBA00022807"/>
    </source>
</evidence>
<dbReference type="Proteomes" id="UP001432099">
    <property type="component" value="Chromosome"/>
</dbReference>
<dbReference type="InterPro" id="IPR036440">
    <property type="entry name" value="Peptidase_C15-like_sf"/>
</dbReference>
<evidence type="ECO:0000256" key="7">
    <source>
        <dbReference type="ARBA" id="ARBA00022801"/>
    </source>
</evidence>
<evidence type="ECO:0000256" key="11">
    <source>
        <dbReference type="PROSITE-ProRule" id="PRU10077"/>
    </source>
</evidence>
<protein>
    <recommendedName>
        <fullName evidence="9">Pyrrolidone-carboxylate peptidase</fullName>
        <ecNumber evidence="9">3.4.19.3</ecNumber>
    </recommendedName>
    <alternativeName>
        <fullName evidence="9">5-oxoprolyl-peptidase</fullName>
    </alternativeName>
    <alternativeName>
        <fullName evidence="9">Pyroglutamyl-peptidase I</fullName>
        <shortName evidence="9">PGP-I</shortName>
        <shortName evidence="9">Pyrase</shortName>
    </alternativeName>
</protein>
<comment type="similarity">
    <text evidence="4 9">Belongs to the peptidase C15 family.</text>
</comment>
<feature type="active site" evidence="9 10">
    <location>
        <position position="79"/>
    </location>
</feature>
<evidence type="ECO:0000256" key="3">
    <source>
        <dbReference type="ARBA" id="ARBA00004496"/>
    </source>
</evidence>
<keyword evidence="13" id="KW-1185">Reference proteome</keyword>
<evidence type="ECO:0000313" key="13">
    <source>
        <dbReference type="Proteomes" id="UP001432099"/>
    </source>
</evidence>
<dbReference type="NCBIfam" id="NF009676">
    <property type="entry name" value="PRK13197.1"/>
    <property type="match status" value="1"/>
</dbReference>
<dbReference type="InterPro" id="IPR000816">
    <property type="entry name" value="Peptidase_C15"/>
</dbReference>
<comment type="function">
    <text evidence="2 9">Removes 5-oxoproline from various penultimate amino acid residues except L-proline.</text>
</comment>
<dbReference type="PIRSF" id="PIRSF015592">
    <property type="entry name" value="Prld-crbxl_pptds"/>
    <property type="match status" value="1"/>
</dbReference>
<dbReference type="EC" id="3.4.19.3" evidence="9"/>
<dbReference type="InterPro" id="IPR029762">
    <property type="entry name" value="PGP-I_bact-type"/>
</dbReference>
<keyword evidence="6 9" id="KW-0645">Protease</keyword>
<dbReference type="Gene3D" id="3.40.630.20">
    <property type="entry name" value="Peptidase C15, pyroglutamyl peptidase I-like"/>
    <property type="match status" value="1"/>
</dbReference>